<evidence type="ECO:0000259" key="5">
    <source>
        <dbReference type="SMART" id="SM00827"/>
    </source>
</evidence>
<reference evidence="6 7" key="1">
    <citation type="journal article" date="2019" name="Sci. Rep.">
        <title>Nanopore sequencing improves the draft genome of the human pathogenic amoeba Naegleria fowleri.</title>
        <authorList>
            <person name="Liechti N."/>
            <person name="Schurch N."/>
            <person name="Bruggmann R."/>
            <person name="Wittwer M."/>
        </authorList>
    </citation>
    <scope>NUCLEOTIDE SEQUENCE [LARGE SCALE GENOMIC DNA]</scope>
    <source>
        <strain evidence="6 7">ATCC 30894</strain>
    </source>
</reference>
<feature type="domain" description="Malonyl-CoA:ACP transacylase (MAT)" evidence="5">
    <location>
        <begin position="68"/>
        <end position="422"/>
    </location>
</feature>
<name>A0A6A5C4L6_NAEFO</name>
<evidence type="ECO:0000256" key="3">
    <source>
        <dbReference type="ARBA" id="ARBA00023315"/>
    </source>
</evidence>
<dbReference type="Gene3D" id="3.30.70.250">
    <property type="entry name" value="Malonyl-CoA ACP transacylase, ACP-binding"/>
    <property type="match status" value="1"/>
</dbReference>
<dbReference type="Pfam" id="PF00698">
    <property type="entry name" value="Acyl_transf_1"/>
    <property type="match status" value="1"/>
</dbReference>
<keyword evidence="3" id="KW-0012">Acyltransferase</keyword>
<evidence type="ECO:0000256" key="1">
    <source>
        <dbReference type="ARBA" id="ARBA00013258"/>
    </source>
</evidence>
<dbReference type="VEuPathDB" id="AmoebaDB:NF0020630"/>
<accession>A0A6A5C4L6</accession>
<dbReference type="GO" id="GO:0006633">
    <property type="term" value="P:fatty acid biosynthetic process"/>
    <property type="evidence" value="ECO:0007669"/>
    <property type="project" value="TreeGrafter"/>
</dbReference>
<dbReference type="PANTHER" id="PTHR42681">
    <property type="entry name" value="MALONYL-COA-ACYL CARRIER PROTEIN TRANSACYLASE, MITOCHONDRIAL"/>
    <property type="match status" value="1"/>
</dbReference>
<organism evidence="6 7">
    <name type="scientific">Naegleria fowleri</name>
    <name type="common">Brain eating amoeba</name>
    <dbReference type="NCBI Taxonomy" id="5763"/>
    <lineage>
        <taxon>Eukaryota</taxon>
        <taxon>Discoba</taxon>
        <taxon>Heterolobosea</taxon>
        <taxon>Tetramitia</taxon>
        <taxon>Eutetramitia</taxon>
        <taxon>Vahlkampfiidae</taxon>
        <taxon>Naegleria</taxon>
    </lineage>
</organism>
<dbReference type="GO" id="GO:0004314">
    <property type="term" value="F:[acyl-carrier-protein] S-malonyltransferase activity"/>
    <property type="evidence" value="ECO:0007669"/>
    <property type="project" value="UniProtKB-EC"/>
</dbReference>
<dbReference type="RefSeq" id="XP_044565128.1">
    <property type="nucleotide sequence ID" value="XM_044704280.1"/>
</dbReference>
<dbReference type="SMART" id="SM00827">
    <property type="entry name" value="PKS_AT"/>
    <property type="match status" value="1"/>
</dbReference>
<dbReference type="InterPro" id="IPR001227">
    <property type="entry name" value="Ac_transferase_dom_sf"/>
</dbReference>
<evidence type="ECO:0000256" key="2">
    <source>
        <dbReference type="ARBA" id="ARBA00022679"/>
    </source>
</evidence>
<evidence type="ECO:0000313" key="6">
    <source>
        <dbReference type="EMBL" id="KAF0980415.1"/>
    </source>
</evidence>
<dbReference type="GO" id="GO:0005739">
    <property type="term" value="C:mitochondrion"/>
    <property type="evidence" value="ECO:0007669"/>
    <property type="project" value="TreeGrafter"/>
</dbReference>
<comment type="catalytic activity">
    <reaction evidence="4">
        <text>holo-[ACP] + malonyl-CoA = malonyl-[ACP] + CoA</text>
        <dbReference type="Rhea" id="RHEA:41792"/>
        <dbReference type="Rhea" id="RHEA-COMP:9623"/>
        <dbReference type="Rhea" id="RHEA-COMP:9685"/>
        <dbReference type="ChEBI" id="CHEBI:57287"/>
        <dbReference type="ChEBI" id="CHEBI:57384"/>
        <dbReference type="ChEBI" id="CHEBI:64479"/>
        <dbReference type="ChEBI" id="CHEBI:78449"/>
        <dbReference type="EC" id="2.3.1.39"/>
    </reaction>
</comment>
<keyword evidence="7" id="KW-1185">Reference proteome</keyword>
<evidence type="ECO:0000313" key="7">
    <source>
        <dbReference type="Proteomes" id="UP000444721"/>
    </source>
</evidence>
<proteinExistence type="predicted"/>
<dbReference type="InterPro" id="IPR050858">
    <property type="entry name" value="Mal-CoA-ACP_Trans/PKS_FabD"/>
</dbReference>
<dbReference type="InterPro" id="IPR016035">
    <property type="entry name" value="Acyl_Trfase/lysoPLipase"/>
</dbReference>
<dbReference type="InterPro" id="IPR014043">
    <property type="entry name" value="Acyl_transferase_dom"/>
</dbReference>
<keyword evidence="2" id="KW-0808">Transferase</keyword>
<dbReference type="VEuPathDB" id="AmoebaDB:NfTy_027530"/>
<dbReference type="SUPFAM" id="SSF52151">
    <property type="entry name" value="FabD/lysophospholipase-like"/>
    <property type="match status" value="1"/>
</dbReference>
<dbReference type="OMA" id="WQENYKC"/>
<dbReference type="SUPFAM" id="SSF55048">
    <property type="entry name" value="Probable ACP-binding domain of malonyl-CoA ACP transacylase"/>
    <property type="match status" value="1"/>
</dbReference>
<dbReference type="AlphaFoldDB" id="A0A6A5C4L6"/>
<comment type="caution">
    <text evidence="6">The sequence shown here is derived from an EMBL/GenBank/DDBJ whole genome shotgun (WGS) entry which is preliminary data.</text>
</comment>
<sequence length="484" mass="55634">MMKTVRTEFTHSNILKAIGNGQNRNGCCFDQNIYVQKRTSILSNLFHYFNKENSGTFRNKHHQLCVYMFTGQGSQHSKMFHDFHEIHPVMKSDVCKKIFFHPKSMEHMDDSTILNAFKEFKFPIFDNLEIKNIENPPTSLAQPLILLQSYMLFERYIQLKHERNIHQDEQVLCMLGHSLGEFTALTAAKGLTIEEAIYLVHERGLSMERNITKEQEKEMAMKAIIYAPETLMNDIENNLQYGTATEALSLRCDMANINTPKQVVLSGRVSDIDQQIQAWQENYKCKLRTVPLNVHLPFHSKYLKPVANDLKRTFEQIDLKNRELACPIVSNLNAKFVQNLNEMIAYSIDQVYRPVLWNMSIRNIIKHVMSSYEGTIHLKFIEFGPQKKLEPMISQCCASIPIHEKNMTIEVAAIISTVKSGPNLAKKYYSMNGEKVRSVSNKSFKLHPNTSLVIAAKDDMKEFLGKDTQIPNAQFGDGIPQCDS</sequence>
<dbReference type="Gene3D" id="3.40.366.10">
    <property type="entry name" value="Malonyl-Coenzyme A Acyl Carrier Protein, domain 2"/>
    <property type="match status" value="1"/>
</dbReference>
<dbReference type="EC" id="2.3.1.39" evidence="1"/>
<dbReference type="InterPro" id="IPR016036">
    <property type="entry name" value="Malonyl_transacylase_ACP-bd"/>
</dbReference>
<dbReference type="VEuPathDB" id="AmoebaDB:FDP41_013629"/>
<dbReference type="GeneID" id="68120844"/>
<dbReference type="OrthoDB" id="541883at2759"/>
<evidence type="ECO:0000256" key="4">
    <source>
        <dbReference type="ARBA" id="ARBA00048462"/>
    </source>
</evidence>
<dbReference type="PANTHER" id="PTHR42681:SF1">
    <property type="entry name" value="MALONYL-COA-ACYL CARRIER PROTEIN TRANSACYLASE, MITOCHONDRIAL"/>
    <property type="match status" value="1"/>
</dbReference>
<gene>
    <name evidence="6" type="ORF">FDP41_013629</name>
</gene>
<dbReference type="Proteomes" id="UP000444721">
    <property type="component" value="Unassembled WGS sequence"/>
</dbReference>
<dbReference type="EMBL" id="VFQX01000019">
    <property type="protein sequence ID" value="KAF0980415.1"/>
    <property type="molecule type" value="Genomic_DNA"/>
</dbReference>
<protein>
    <recommendedName>
        <fullName evidence="1">[acyl-carrier-protein] S-malonyltransferase</fullName>
        <ecNumber evidence="1">2.3.1.39</ecNumber>
    </recommendedName>
</protein>